<dbReference type="EMBL" id="QFWT01000001">
    <property type="protein sequence ID" value="PWI34739.1"/>
    <property type="molecule type" value="Genomic_DNA"/>
</dbReference>
<reference evidence="2 3" key="1">
    <citation type="submission" date="2018-05" db="EMBL/GenBank/DDBJ databases">
        <title>Vibrio limimaris sp. nov., isolated from marine sediment.</title>
        <authorList>
            <person name="Li C.-M."/>
        </authorList>
    </citation>
    <scope>NUCLEOTIDE SEQUENCE [LARGE SCALE GENOMIC DNA]</scope>
    <source>
        <strain evidence="2 3">E4404</strain>
    </source>
</reference>
<protein>
    <submittedName>
        <fullName evidence="2">Uncharacterized protein</fullName>
    </submittedName>
</protein>
<evidence type="ECO:0000256" key="1">
    <source>
        <dbReference type="SAM" id="MobiDB-lite"/>
    </source>
</evidence>
<accession>A0A2U3BD56</accession>
<dbReference type="OrthoDB" id="5614256at2"/>
<evidence type="ECO:0000313" key="2">
    <source>
        <dbReference type="EMBL" id="PWI34739.1"/>
    </source>
</evidence>
<keyword evidence="3" id="KW-1185">Reference proteome</keyword>
<evidence type="ECO:0000313" key="3">
    <source>
        <dbReference type="Proteomes" id="UP000245362"/>
    </source>
</evidence>
<proteinExistence type="predicted"/>
<organism evidence="2 3">
    <name type="scientific">Vibrio albus</name>
    <dbReference type="NCBI Taxonomy" id="2200953"/>
    <lineage>
        <taxon>Bacteria</taxon>
        <taxon>Pseudomonadati</taxon>
        <taxon>Pseudomonadota</taxon>
        <taxon>Gammaproteobacteria</taxon>
        <taxon>Vibrionales</taxon>
        <taxon>Vibrionaceae</taxon>
        <taxon>Vibrio</taxon>
    </lineage>
</organism>
<comment type="caution">
    <text evidence="2">The sequence shown here is derived from an EMBL/GenBank/DDBJ whole genome shotgun (WGS) entry which is preliminary data.</text>
</comment>
<dbReference type="AlphaFoldDB" id="A0A2U3BD56"/>
<name>A0A2U3BD56_9VIBR</name>
<gene>
    <name evidence="2" type="ORF">DI392_00180</name>
</gene>
<feature type="region of interest" description="Disordered" evidence="1">
    <location>
        <begin position="275"/>
        <end position="306"/>
    </location>
</feature>
<sequence length="826" mass="94520">MDAKSFPSEIDIANLIQSSDEAVIGEVHNFLEHIECPPDFRGLRVVASFLERLVAVYPAFFMQVMQFDVGHFENLGTADTRQWPQIDTKPVARGWMSQRPVYSLLLTFAKLDFAEASRPILLFLRHYFEHEIVIATHGREEKAFRAFRITLKTREFDLASVSSDEAQQNTLQLAVLLDELQSVEESQRNLTLEGYVRELKHFYSLDWRANQTRRIRRKKSYRAPYRGRKFERITGSDSLYALQIQPDKLDEAQIENGVESLEDVPPCAVVMVEPEAKSKPRHEEPDIAQIKDQDKLKATQRSISQNTGRAHNINAMHRTVLQPHELVILWQELTLTKRKPISGLEPKYVQQTLLLSLLTTRTLDELKAFYVIESEASDGVGVFENEGMWYWKNEVKPTANRGKHSASPHLKKTNAYAVIQLPFELASVLGLSERHVGDCIVQRVTALKKAAKQFYHSLNNKHQVQINQTRVERFLVNFNQATGCIDPVCLEVLRGAGYYTRATRHYAWNSDEDLNLAIGKLWQVMFDYMGQYALERKLQLTYLPFDVDKERGVGSQFTPTSESVRQFVAELIVPLTNKSPHDASISIKSAIDYHNHYTLYTLYMLLNATGYRAVHNPLPSFSLHLKRFGLLGISDKDASKNLAHSRVVVVPEMLTKQLEFYQRHCEVLGSLLTGLYPTESKSMLGQSNNYSLSHIEGSAERLDWLHTVKHSTGNDGNFLLFDTKEEGKFKSVNAGPGEMEKRHASSVLLPYNFGRHYVRRYLQLQHVPQEWVQFQLGHFNYGELALGHYSSLDHFEVAASLVPILGTMLEELGWEPIPSMLTRGRK</sequence>
<dbReference type="Proteomes" id="UP000245362">
    <property type="component" value="Unassembled WGS sequence"/>
</dbReference>
<feature type="compositionally biased region" description="Basic and acidic residues" evidence="1">
    <location>
        <begin position="275"/>
        <end position="297"/>
    </location>
</feature>
<dbReference type="RefSeq" id="WP_109317894.1">
    <property type="nucleotide sequence ID" value="NZ_QFWT01000001.1"/>
</dbReference>